<dbReference type="GO" id="GO:0022857">
    <property type="term" value="F:transmembrane transporter activity"/>
    <property type="evidence" value="ECO:0007669"/>
    <property type="project" value="InterPro"/>
</dbReference>
<dbReference type="PROSITE" id="PS51257">
    <property type="entry name" value="PROKAR_LIPOPROTEIN"/>
    <property type="match status" value="1"/>
</dbReference>
<feature type="region of interest" description="Disordered" evidence="1">
    <location>
        <begin position="26"/>
        <end position="49"/>
    </location>
</feature>
<dbReference type="AlphaFoldDB" id="H0E2S8"/>
<dbReference type="PATRIC" id="fig|1097667.3.peg.1091"/>
<dbReference type="Proteomes" id="UP000005143">
    <property type="component" value="Unassembled WGS sequence"/>
</dbReference>
<name>H0E2S8_9ACTN</name>
<dbReference type="Pfam" id="PF04069">
    <property type="entry name" value="OpuAC"/>
    <property type="match status" value="1"/>
</dbReference>
<dbReference type="SUPFAM" id="SSF53850">
    <property type="entry name" value="Periplasmic binding protein-like II"/>
    <property type="match status" value="1"/>
</dbReference>
<proteinExistence type="predicted"/>
<keyword evidence="2" id="KW-0732">Signal</keyword>
<evidence type="ECO:0000256" key="2">
    <source>
        <dbReference type="SAM" id="SignalP"/>
    </source>
</evidence>
<evidence type="ECO:0000313" key="5">
    <source>
        <dbReference type="Proteomes" id="UP000005143"/>
    </source>
</evidence>
<evidence type="ECO:0000313" key="4">
    <source>
        <dbReference type="EMBL" id="EHN12006.1"/>
    </source>
</evidence>
<dbReference type="OrthoDB" id="9781705at2"/>
<sequence length="336" mass="35839">MKQRHLRLLLVLALVALAAVGLTACGSDDSKSDSTSTADGASTETTTTASDAGGAIVSNAANGKVTLTIGSKNFTEQKVLGEIYAQALQAAGYTVKKQLNLGDEQTALKTLKQGDIDAYPEYTGTALLSFFGVKTDALPHDPAAAYDEVKADFAKQDLVALPPTPFTSSNEVAVTQATAAKYGLKNISDLAKVADQLTLYGSPECRQRLDCLLGLQKTYGLKFKKFVPVDLSQRSKVLSGGQADVSIVFTTDPQNKRDKFVLLKDDKGMFPPYNSTLVVRKASFDKAGPDLATTIEAVNAKLDAAVVQELNARIDLDKETPEQAAGEYLKQFGFVK</sequence>
<dbReference type="Gene3D" id="3.40.190.10">
    <property type="entry name" value="Periplasmic binding protein-like II"/>
    <property type="match status" value="1"/>
</dbReference>
<organism evidence="4 5">
    <name type="scientific">Patulibacter medicamentivorans</name>
    <dbReference type="NCBI Taxonomy" id="1097667"/>
    <lineage>
        <taxon>Bacteria</taxon>
        <taxon>Bacillati</taxon>
        <taxon>Actinomycetota</taxon>
        <taxon>Thermoleophilia</taxon>
        <taxon>Solirubrobacterales</taxon>
        <taxon>Patulibacteraceae</taxon>
        <taxon>Patulibacter</taxon>
    </lineage>
</organism>
<reference evidence="4 5" key="1">
    <citation type="journal article" date="2013" name="Biodegradation">
        <title>Quantitative proteomic analysis of ibuprofen-degrading Patulibacter sp. strain I11.</title>
        <authorList>
            <person name="Almeida B."/>
            <person name="Kjeldal H."/>
            <person name="Lolas I."/>
            <person name="Knudsen A.D."/>
            <person name="Carvalho G."/>
            <person name="Nielsen K.L."/>
            <person name="Barreto Crespo M.T."/>
            <person name="Stensballe A."/>
            <person name="Nielsen J.L."/>
        </authorList>
    </citation>
    <scope>NUCLEOTIDE SEQUENCE [LARGE SCALE GENOMIC DNA]</scope>
    <source>
        <strain evidence="4 5">I11</strain>
    </source>
</reference>
<keyword evidence="5" id="KW-1185">Reference proteome</keyword>
<feature type="signal peptide" evidence="2">
    <location>
        <begin position="1"/>
        <end position="18"/>
    </location>
</feature>
<feature type="chain" id="PRO_5038791302" evidence="2">
    <location>
        <begin position="19"/>
        <end position="336"/>
    </location>
</feature>
<dbReference type="Gene3D" id="3.40.190.120">
    <property type="entry name" value="Osmoprotection protein (prox), domain 2"/>
    <property type="match status" value="1"/>
</dbReference>
<accession>H0E2S8</accession>
<dbReference type="InterPro" id="IPR007210">
    <property type="entry name" value="ABC_Gly_betaine_transp_sub-bd"/>
</dbReference>
<dbReference type="GO" id="GO:0043190">
    <property type="term" value="C:ATP-binding cassette (ABC) transporter complex"/>
    <property type="evidence" value="ECO:0007669"/>
    <property type="project" value="InterPro"/>
</dbReference>
<comment type="caution">
    <text evidence="4">The sequence shown here is derived from an EMBL/GenBank/DDBJ whole genome shotgun (WGS) entry which is preliminary data.</text>
</comment>
<dbReference type="RefSeq" id="WP_007571807.1">
    <property type="nucleotide sequence ID" value="NZ_AGUD01000051.1"/>
</dbReference>
<dbReference type="CDD" id="cd13528">
    <property type="entry name" value="PBP2_osmoprotectants"/>
    <property type="match status" value="1"/>
</dbReference>
<evidence type="ECO:0000256" key="1">
    <source>
        <dbReference type="SAM" id="MobiDB-lite"/>
    </source>
</evidence>
<dbReference type="EMBL" id="AGUD01000051">
    <property type="protein sequence ID" value="EHN12006.1"/>
    <property type="molecule type" value="Genomic_DNA"/>
</dbReference>
<evidence type="ECO:0000259" key="3">
    <source>
        <dbReference type="Pfam" id="PF04069"/>
    </source>
</evidence>
<gene>
    <name evidence="4" type="ORF">PAI11_10930</name>
</gene>
<protein>
    <submittedName>
        <fullName evidence="4">Substrate-binding region of ABC-type glycinee betaine transport system</fullName>
    </submittedName>
</protein>
<feature type="domain" description="ABC-type glycine betaine transport system substrate-binding" evidence="3">
    <location>
        <begin position="66"/>
        <end position="331"/>
    </location>
</feature>